<reference evidence="1 2" key="1">
    <citation type="submission" date="2017-10" db="EMBL/GenBank/DDBJ databases">
        <title>Bacillus sp. nov., a halophilic bacterium isolated from a Keqin Lake.</title>
        <authorList>
            <person name="Wang H."/>
        </authorList>
    </citation>
    <scope>NUCLEOTIDE SEQUENCE [LARGE SCALE GENOMIC DNA]</scope>
    <source>
        <strain evidence="1 2">KQ-12</strain>
    </source>
</reference>
<evidence type="ECO:0000313" key="2">
    <source>
        <dbReference type="Proteomes" id="UP000248214"/>
    </source>
</evidence>
<dbReference type="OrthoDB" id="2986513at2"/>
<comment type="caution">
    <text evidence="1">The sequence shown here is derived from an EMBL/GenBank/DDBJ whole genome shotgun (WGS) entry which is preliminary data.</text>
</comment>
<proteinExistence type="predicted"/>
<sequence length="298" mass="35187">MLTIEFKDSLIGASFYEQLHHSLSMVTNKAQKQVTIQLDQKEKRAVLSIGGFTSGDHMIEHAIISVLTNTTAMIFFKKWVEEYLKETFHYEEEMEIQSIVETAKSLFYPSPTHKEQKTLITFIQWQQEIYQKIAPFVKENISFSFDSFLYFRLQTCKESLLSIVETAIDEYRMEIDYQMMLQRCRDFLNSHEPRIETVYVRLSRGIDFFDGKHQQIPFHQICQWLETATPFEKFLPIHERMIGPLVSMAPAKIMIHSEECDDDLFHTLKNIFEERIVLIDDKANELSTCNHPRFKFLS</sequence>
<evidence type="ECO:0008006" key="3">
    <source>
        <dbReference type="Google" id="ProtNLM"/>
    </source>
</evidence>
<protein>
    <recommendedName>
        <fullName evidence="3">Sporulation protein YtxC</fullName>
    </recommendedName>
</protein>
<accession>A0A323TJE9</accession>
<name>A0A323TJE9_9BACI</name>
<organism evidence="1 2">
    <name type="scientific">Salipaludibacillus keqinensis</name>
    <dbReference type="NCBI Taxonomy" id="2045207"/>
    <lineage>
        <taxon>Bacteria</taxon>
        <taxon>Bacillati</taxon>
        <taxon>Bacillota</taxon>
        <taxon>Bacilli</taxon>
        <taxon>Bacillales</taxon>
        <taxon>Bacillaceae</taxon>
    </lineage>
</organism>
<dbReference type="EMBL" id="PDOD01000002">
    <property type="protein sequence ID" value="PYZ93717.1"/>
    <property type="molecule type" value="Genomic_DNA"/>
</dbReference>
<dbReference type="AlphaFoldDB" id="A0A323TJE9"/>
<dbReference type="InterPro" id="IPR014199">
    <property type="entry name" value="Spore_YtxC"/>
</dbReference>
<evidence type="ECO:0000313" key="1">
    <source>
        <dbReference type="EMBL" id="PYZ93717.1"/>
    </source>
</evidence>
<gene>
    <name evidence="1" type="ORF">CR194_11220</name>
</gene>
<dbReference type="Proteomes" id="UP000248214">
    <property type="component" value="Unassembled WGS sequence"/>
</dbReference>
<dbReference type="Pfam" id="PF08812">
    <property type="entry name" value="YtxC"/>
    <property type="match status" value="1"/>
</dbReference>
<keyword evidence="2" id="KW-1185">Reference proteome</keyword>
<dbReference type="RefSeq" id="WP_110609749.1">
    <property type="nucleotide sequence ID" value="NZ_PDOD01000002.1"/>
</dbReference>